<dbReference type="InterPro" id="IPR000073">
    <property type="entry name" value="AB_hydrolase_1"/>
</dbReference>
<proteinExistence type="predicted"/>
<comment type="caution">
    <text evidence="3">The sequence shown here is derived from an EMBL/GenBank/DDBJ whole genome shotgun (WGS) entry which is preliminary data.</text>
</comment>
<gene>
    <name evidence="3" type="ORF">GV64_07830</name>
</gene>
<dbReference type="eggNOG" id="COG0596">
    <property type="taxonomic scope" value="Bacteria"/>
</dbReference>
<evidence type="ECO:0000259" key="2">
    <source>
        <dbReference type="Pfam" id="PF00561"/>
    </source>
</evidence>
<dbReference type="Gene3D" id="3.40.50.1820">
    <property type="entry name" value="alpha/beta hydrolase"/>
    <property type="match status" value="1"/>
</dbReference>
<reference evidence="3 4" key="1">
    <citation type="submission" date="2014-06" db="EMBL/GenBank/DDBJ databases">
        <title>Whole Genome Sequences of Three Symbiotic Endozoicomonas Bacteria.</title>
        <authorList>
            <person name="Neave M.J."/>
            <person name="Apprill A."/>
            <person name="Voolstra C.R."/>
        </authorList>
    </citation>
    <scope>NUCLEOTIDE SEQUENCE [LARGE SCALE GENOMIC DNA]</scope>
    <source>
        <strain evidence="3 4">DSM 22380</strain>
    </source>
</reference>
<keyword evidence="1" id="KW-0378">Hydrolase</keyword>
<dbReference type="PANTHER" id="PTHR46118">
    <property type="entry name" value="PROTEIN ABHD11"/>
    <property type="match status" value="1"/>
</dbReference>
<protein>
    <submittedName>
        <fullName evidence="3">Acyl-CoA esterase</fullName>
    </submittedName>
</protein>
<dbReference type="EMBL" id="JOJP01000001">
    <property type="protein sequence ID" value="KEI70660.1"/>
    <property type="molecule type" value="Genomic_DNA"/>
</dbReference>
<dbReference type="Pfam" id="PF00561">
    <property type="entry name" value="Abhydrolase_1"/>
    <property type="match status" value="1"/>
</dbReference>
<evidence type="ECO:0000256" key="1">
    <source>
        <dbReference type="ARBA" id="ARBA00022801"/>
    </source>
</evidence>
<keyword evidence="4" id="KW-1185">Reference proteome</keyword>
<dbReference type="GO" id="GO:0016787">
    <property type="term" value="F:hydrolase activity"/>
    <property type="evidence" value="ECO:0007669"/>
    <property type="project" value="UniProtKB-KW"/>
</dbReference>
<dbReference type="SUPFAM" id="SSF53474">
    <property type="entry name" value="alpha/beta-Hydrolases"/>
    <property type="match status" value="1"/>
</dbReference>
<feature type="domain" description="AB hydrolase-1" evidence="2">
    <location>
        <begin position="14"/>
        <end position="242"/>
    </location>
</feature>
<dbReference type="InterPro" id="IPR029058">
    <property type="entry name" value="AB_hydrolase_fold"/>
</dbReference>
<name>A0A081K934_9GAMM</name>
<dbReference type="PANTHER" id="PTHR46118:SF4">
    <property type="entry name" value="PROTEIN ABHD11"/>
    <property type="match status" value="1"/>
</dbReference>
<dbReference type="AlphaFoldDB" id="A0A081K934"/>
<dbReference type="RefSeq" id="WP_020580737.1">
    <property type="nucleotide sequence ID" value="NZ_JOJP01000001.1"/>
</dbReference>
<dbReference type="STRING" id="305900.GV64_07830"/>
<sequence length="254" mass="28884">MKLYARQQGQGTDVISLHGLFGSQENLGMINRGLAESFCVHGLDVRNHGRSPHDEAMNYRVMAEDVLEYMDDQQLEKVHLVGHSMGGKVAMTIALMAPERVTKLAVIDIAPVTYQERRHDRILEGLSSMPLDTLTSRTEADRFLETYEPEKDVRQFLLKNLYRDEQGDYRWRVNLPAIITHYMEILAGQLSDTGFASDTLFIKGGESDYILPEHREQVLSLFPSASMRVIPGAGHWVHAQKPELMTRMLLRFLG</sequence>
<dbReference type="Proteomes" id="UP000027997">
    <property type="component" value="Unassembled WGS sequence"/>
</dbReference>
<accession>A0A081K934</accession>
<organism evidence="3 4">
    <name type="scientific">Endozoicomonas elysicola</name>
    <dbReference type="NCBI Taxonomy" id="305900"/>
    <lineage>
        <taxon>Bacteria</taxon>
        <taxon>Pseudomonadati</taxon>
        <taxon>Pseudomonadota</taxon>
        <taxon>Gammaproteobacteria</taxon>
        <taxon>Oceanospirillales</taxon>
        <taxon>Endozoicomonadaceae</taxon>
        <taxon>Endozoicomonas</taxon>
    </lineage>
</organism>
<evidence type="ECO:0000313" key="4">
    <source>
        <dbReference type="Proteomes" id="UP000027997"/>
    </source>
</evidence>
<evidence type="ECO:0000313" key="3">
    <source>
        <dbReference type="EMBL" id="KEI70660.1"/>
    </source>
</evidence>